<dbReference type="EMBL" id="PKSL01000297">
    <property type="protein sequence ID" value="POV96438.1"/>
    <property type="molecule type" value="Genomic_DNA"/>
</dbReference>
<keyword evidence="2" id="KW-0378">Hydrolase</keyword>
<keyword evidence="5" id="KW-1185">Reference proteome</keyword>
<dbReference type="PANTHER" id="PTHR45626">
    <property type="entry name" value="TRANSCRIPTION TERMINATION FACTOR 2-RELATED"/>
    <property type="match status" value="1"/>
</dbReference>
<evidence type="ECO:0000256" key="3">
    <source>
        <dbReference type="ARBA" id="ARBA00022840"/>
    </source>
</evidence>
<dbReference type="Gene3D" id="3.40.50.300">
    <property type="entry name" value="P-loop containing nucleotide triphosphate hydrolases"/>
    <property type="match status" value="1"/>
</dbReference>
<proteinExistence type="predicted"/>
<evidence type="ECO:0000256" key="1">
    <source>
        <dbReference type="ARBA" id="ARBA00022741"/>
    </source>
</evidence>
<gene>
    <name evidence="4" type="ORF">PSTT_15653</name>
</gene>
<dbReference type="AlphaFoldDB" id="A0A2S4UGM2"/>
<keyword evidence="3" id="KW-0067">ATP-binding</keyword>
<dbReference type="Proteomes" id="UP000239156">
    <property type="component" value="Unassembled WGS sequence"/>
</dbReference>
<name>A0A2S4UGM2_9BASI</name>
<dbReference type="SUPFAM" id="SSF52540">
    <property type="entry name" value="P-loop containing nucleoside triphosphate hydrolases"/>
    <property type="match status" value="1"/>
</dbReference>
<reference evidence="4" key="1">
    <citation type="submission" date="2017-12" db="EMBL/GenBank/DDBJ databases">
        <title>Gene loss provides genomic basis for host adaptation in cereal stripe rust fungi.</title>
        <authorList>
            <person name="Xia C."/>
        </authorList>
    </citation>
    <scope>NUCLEOTIDE SEQUENCE [LARGE SCALE GENOMIC DNA]</scope>
    <source>
        <strain evidence="4">93-210</strain>
    </source>
</reference>
<comment type="caution">
    <text evidence="4">The sequence shown here is derived from an EMBL/GenBank/DDBJ whole genome shotgun (WGS) entry which is preliminary data.</text>
</comment>
<dbReference type="InterPro" id="IPR027417">
    <property type="entry name" value="P-loop_NTPase"/>
</dbReference>
<evidence type="ECO:0000256" key="2">
    <source>
        <dbReference type="ARBA" id="ARBA00022801"/>
    </source>
</evidence>
<keyword evidence="1" id="KW-0547">Nucleotide-binding</keyword>
<dbReference type="GO" id="GO:0005634">
    <property type="term" value="C:nucleus"/>
    <property type="evidence" value="ECO:0007669"/>
    <property type="project" value="TreeGrafter"/>
</dbReference>
<dbReference type="InterPro" id="IPR050628">
    <property type="entry name" value="SNF2_RAD54_helicase_TF"/>
</dbReference>
<dbReference type="GO" id="GO:0016787">
    <property type="term" value="F:hydrolase activity"/>
    <property type="evidence" value="ECO:0007669"/>
    <property type="project" value="UniProtKB-KW"/>
</dbReference>
<evidence type="ECO:0000313" key="5">
    <source>
        <dbReference type="Proteomes" id="UP000239156"/>
    </source>
</evidence>
<dbReference type="GO" id="GO:0006281">
    <property type="term" value="P:DNA repair"/>
    <property type="evidence" value="ECO:0007669"/>
    <property type="project" value="TreeGrafter"/>
</dbReference>
<organism evidence="4 5">
    <name type="scientific">Puccinia striiformis</name>
    <dbReference type="NCBI Taxonomy" id="27350"/>
    <lineage>
        <taxon>Eukaryota</taxon>
        <taxon>Fungi</taxon>
        <taxon>Dikarya</taxon>
        <taxon>Basidiomycota</taxon>
        <taxon>Pucciniomycotina</taxon>
        <taxon>Pucciniomycetes</taxon>
        <taxon>Pucciniales</taxon>
        <taxon>Pucciniaceae</taxon>
        <taxon>Puccinia</taxon>
    </lineage>
</organism>
<protein>
    <recommendedName>
        <fullName evidence="6">Helicase C-terminal domain-containing protein</fullName>
    </recommendedName>
</protein>
<evidence type="ECO:0000313" key="4">
    <source>
        <dbReference type="EMBL" id="POV96438.1"/>
    </source>
</evidence>
<evidence type="ECO:0008006" key="6">
    <source>
        <dbReference type="Google" id="ProtNLM"/>
    </source>
</evidence>
<dbReference type="VEuPathDB" id="FungiDB:PSTT_15653"/>
<accession>A0A2S4UGM2</accession>
<dbReference type="GO" id="GO:0008094">
    <property type="term" value="F:ATP-dependent activity, acting on DNA"/>
    <property type="evidence" value="ECO:0007669"/>
    <property type="project" value="TreeGrafter"/>
</dbReference>
<sequence>MVSPVHKGNVIWTIILTPTRLKDPCWNPSVEDQATDRAYRLGQHCTTQIVRYFIQGSIEVNMMEIQKRKKELAQ</sequence>
<dbReference type="GO" id="GO:0005524">
    <property type="term" value="F:ATP binding"/>
    <property type="evidence" value="ECO:0007669"/>
    <property type="project" value="UniProtKB-KW"/>
</dbReference>
<dbReference type="PANTHER" id="PTHR45626:SF22">
    <property type="entry name" value="DNA REPAIR PROTEIN RAD5"/>
    <property type="match status" value="1"/>
</dbReference>